<proteinExistence type="predicted"/>
<gene>
    <name evidence="1" type="ORF">MOD07_00185</name>
</gene>
<evidence type="ECO:0000313" key="2">
    <source>
        <dbReference type="Proteomes" id="UP001075387"/>
    </source>
</evidence>
<dbReference type="Proteomes" id="UP001075387">
    <property type="component" value="Unassembled WGS sequence"/>
</dbReference>
<organism evidence="1 2">
    <name type="scientific">Bacillus mojavensis</name>
    <dbReference type="NCBI Taxonomy" id="72360"/>
    <lineage>
        <taxon>Bacteria</taxon>
        <taxon>Bacillati</taxon>
        <taxon>Bacillota</taxon>
        <taxon>Bacilli</taxon>
        <taxon>Bacillales</taxon>
        <taxon>Bacillaceae</taxon>
        <taxon>Bacillus</taxon>
    </lineage>
</organism>
<dbReference type="EMBL" id="JALAQA010000001">
    <property type="protein sequence ID" value="MCY8508001.1"/>
    <property type="molecule type" value="Genomic_DNA"/>
</dbReference>
<sequence length="51" mass="5874">MSKHMHHNGFEAKIYGVMDTLRYGPCWRNKKAEVEQSIYKATLSNGQSSSR</sequence>
<reference evidence="1" key="1">
    <citation type="submission" date="2022-02" db="EMBL/GenBank/DDBJ databases">
        <title>Crop Bioprotection Bacillus Genome Sequencing.</title>
        <authorList>
            <person name="Dunlap C."/>
        </authorList>
    </citation>
    <scope>NUCLEOTIDE SEQUENCE</scope>
    <source>
        <strain evidence="1">CK3O2B-54A</strain>
    </source>
</reference>
<protein>
    <submittedName>
        <fullName evidence="1">Uncharacterized protein</fullName>
    </submittedName>
</protein>
<accession>A0AAP3FTA1</accession>
<dbReference type="AlphaFoldDB" id="A0AAP3FTA1"/>
<comment type="caution">
    <text evidence="1">The sequence shown here is derived from an EMBL/GenBank/DDBJ whole genome shotgun (WGS) entry which is preliminary data.</text>
</comment>
<name>A0AAP3FTA1_BACMO</name>
<dbReference type="RefSeq" id="WP_268444129.1">
    <property type="nucleotide sequence ID" value="NZ_JALAQA010000001.1"/>
</dbReference>
<evidence type="ECO:0000313" key="1">
    <source>
        <dbReference type="EMBL" id="MCY8508001.1"/>
    </source>
</evidence>